<accession>A0A0C3DUR6</accession>
<dbReference type="EMBL" id="KN822071">
    <property type="protein sequence ID" value="KIM59676.1"/>
    <property type="molecule type" value="Genomic_DNA"/>
</dbReference>
<sequence length="105" mass="11399">MTDGTGTGPSTESFLNVSPMVTPYLDLIERARGMPTSIPCAFVLLLHTQYMTDSTGSGTSEIPSLSSVESSAGGILFFTWFTLVTYSAQRHYSLGRVHFKAIPFI</sequence>
<dbReference type="InParanoid" id="A0A0C3DUR6"/>
<reference evidence="1 2" key="1">
    <citation type="submission" date="2014-04" db="EMBL/GenBank/DDBJ databases">
        <authorList>
            <consortium name="DOE Joint Genome Institute"/>
            <person name="Kuo A."/>
            <person name="Kohler A."/>
            <person name="Nagy L.G."/>
            <person name="Floudas D."/>
            <person name="Copeland A."/>
            <person name="Barry K.W."/>
            <person name="Cichocki N."/>
            <person name="Veneault-Fourrey C."/>
            <person name="LaButti K."/>
            <person name="Lindquist E.A."/>
            <person name="Lipzen A."/>
            <person name="Lundell T."/>
            <person name="Morin E."/>
            <person name="Murat C."/>
            <person name="Sun H."/>
            <person name="Tunlid A."/>
            <person name="Henrissat B."/>
            <person name="Grigoriev I.V."/>
            <person name="Hibbett D.S."/>
            <person name="Martin F."/>
            <person name="Nordberg H.P."/>
            <person name="Cantor M.N."/>
            <person name="Hua S.X."/>
        </authorList>
    </citation>
    <scope>NUCLEOTIDE SEQUENCE [LARGE SCALE GENOMIC DNA]</scope>
    <source>
        <strain evidence="1 2">Foug A</strain>
    </source>
</reference>
<gene>
    <name evidence="1" type="ORF">SCLCIDRAFT_1217606</name>
</gene>
<dbReference type="HOGENOM" id="CLU_177198_0_0_1"/>
<evidence type="ECO:0000313" key="2">
    <source>
        <dbReference type="Proteomes" id="UP000053989"/>
    </source>
</evidence>
<dbReference type="AlphaFoldDB" id="A0A0C3DUR6"/>
<dbReference type="Proteomes" id="UP000053989">
    <property type="component" value="Unassembled WGS sequence"/>
</dbReference>
<keyword evidence="2" id="KW-1185">Reference proteome</keyword>
<evidence type="ECO:0000313" key="1">
    <source>
        <dbReference type="EMBL" id="KIM59676.1"/>
    </source>
</evidence>
<name>A0A0C3DUR6_9AGAM</name>
<protein>
    <submittedName>
        <fullName evidence="1">Uncharacterized protein</fullName>
    </submittedName>
</protein>
<reference evidence="2" key="2">
    <citation type="submission" date="2015-01" db="EMBL/GenBank/DDBJ databases">
        <title>Evolutionary Origins and Diversification of the Mycorrhizal Mutualists.</title>
        <authorList>
            <consortium name="DOE Joint Genome Institute"/>
            <consortium name="Mycorrhizal Genomics Consortium"/>
            <person name="Kohler A."/>
            <person name="Kuo A."/>
            <person name="Nagy L.G."/>
            <person name="Floudas D."/>
            <person name="Copeland A."/>
            <person name="Barry K.W."/>
            <person name="Cichocki N."/>
            <person name="Veneault-Fourrey C."/>
            <person name="LaButti K."/>
            <person name="Lindquist E.A."/>
            <person name="Lipzen A."/>
            <person name="Lundell T."/>
            <person name="Morin E."/>
            <person name="Murat C."/>
            <person name="Riley R."/>
            <person name="Ohm R."/>
            <person name="Sun H."/>
            <person name="Tunlid A."/>
            <person name="Henrissat B."/>
            <person name="Grigoriev I.V."/>
            <person name="Hibbett D.S."/>
            <person name="Martin F."/>
        </authorList>
    </citation>
    <scope>NUCLEOTIDE SEQUENCE [LARGE SCALE GENOMIC DNA]</scope>
    <source>
        <strain evidence="2">Foug A</strain>
    </source>
</reference>
<proteinExistence type="predicted"/>
<organism evidence="1 2">
    <name type="scientific">Scleroderma citrinum Foug A</name>
    <dbReference type="NCBI Taxonomy" id="1036808"/>
    <lineage>
        <taxon>Eukaryota</taxon>
        <taxon>Fungi</taxon>
        <taxon>Dikarya</taxon>
        <taxon>Basidiomycota</taxon>
        <taxon>Agaricomycotina</taxon>
        <taxon>Agaricomycetes</taxon>
        <taxon>Agaricomycetidae</taxon>
        <taxon>Boletales</taxon>
        <taxon>Sclerodermatineae</taxon>
        <taxon>Sclerodermataceae</taxon>
        <taxon>Scleroderma</taxon>
    </lineage>
</organism>